<name>A0A255XQV7_9PROT</name>
<keyword evidence="1" id="KW-0472">Membrane</keyword>
<feature type="transmembrane region" description="Helical" evidence="1">
    <location>
        <begin position="95"/>
        <end position="117"/>
    </location>
</feature>
<evidence type="ECO:0000256" key="2">
    <source>
        <dbReference type="SAM" id="SignalP"/>
    </source>
</evidence>
<dbReference type="InterPro" id="IPR006696">
    <property type="entry name" value="DUF423"/>
</dbReference>
<evidence type="ECO:0000256" key="1">
    <source>
        <dbReference type="SAM" id="Phobius"/>
    </source>
</evidence>
<keyword evidence="2" id="KW-0732">Signal</keyword>
<feature type="transmembrane region" description="Helical" evidence="1">
    <location>
        <begin position="44"/>
        <end position="63"/>
    </location>
</feature>
<dbReference type="Proteomes" id="UP000216361">
    <property type="component" value="Unassembled WGS sequence"/>
</dbReference>
<dbReference type="AlphaFoldDB" id="A0A255XQV7"/>
<protein>
    <recommendedName>
        <fullName evidence="5">DUF423 domain-containing protein</fullName>
    </recommendedName>
</protein>
<feature type="transmembrane region" description="Helical" evidence="1">
    <location>
        <begin position="70"/>
        <end position="89"/>
    </location>
</feature>
<feature type="signal peptide" evidence="2">
    <location>
        <begin position="1"/>
        <end position="24"/>
    </location>
</feature>
<keyword evidence="1" id="KW-0812">Transmembrane</keyword>
<organism evidence="3 4">
    <name type="scientific">Elstera cyanobacteriorum</name>
    <dbReference type="NCBI Taxonomy" id="2022747"/>
    <lineage>
        <taxon>Bacteria</taxon>
        <taxon>Pseudomonadati</taxon>
        <taxon>Pseudomonadota</taxon>
        <taxon>Alphaproteobacteria</taxon>
        <taxon>Rhodospirillales</taxon>
        <taxon>Rhodospirillaceae</taxon>
        <taxon>Elstera</taxon>
    </lineage>
</organism>
<feature type="chain" id="PRO_5013373211" description="DUF423 domain-containing protein" evidence="2">
    <location>
        <begin position="25"/>
        <end position="121"/>
    </location>
</feature>
<keyword evidence="1" id="KW-1133">Transmembrane helix</keyword>
<sequence>MARFGLRSGLLALAGGLGATAVMAAAAAAHGPLASDLAATASHFQLFHALALALAALAPLPAWGHKAAACLFPIGTVCFAGGLYSLAWLEVSWGLIVPLGGALLILAWLAFAAAGLLSRFS</sequence>
<dbReference type="Pfam" id="PF04241">
    <property type="entry name" value="DUF423"/>
    <property type="match status" value="1"/>
</dbReference>
<comment type="caution">
    <text evidence="3">The sequence shown here is derived from an EMBL/GenBank/DDBJ whole genome shotgun (WGS) entry which is preliminary data.</text>
</comment>
<dbReference type="EMBL" id="NOXS01000031">
    <property type="protein sequence ID" value="OYQ19343.1"/>
    <property type="molecule type" value="Genomic_DNA"/>
</dbReference>
<accession>A0A255XQV7</accession>
<dbReference type="RefSeq" id="WP_094408447.1">
    <property type="nucleotide sequence ID" value="NZ_BMJZ01000004.1"/>
</dbReference>
<gene>
    <name evidence="3" type="ORF">CHR90_07895</name>
</gene>
<evidence type="ECO:0000313" key="3">
    <source>
        <dbReference type="EMBL" id="OYQ19343.1"/>
    </source>
</evidence>
<proteinExistence type="predicted"/>
<evidence type="ECO:0008006" key="5">
    <source>
        <dbReference type="Google" id="ProtNLM"/>
    </source>
</evidence>
<reference evidence="3 4" key="1">
    <citation type="submission" date="2017-07" db="EMBL/GenBank/DDBJ databases">
        <title>Elstera cyanobacteriorum sp. nov., a novel bacterium isolated from cyanobacterial aggregates in a eutrophic lake.</title>
        <authorList>
            <person name="Cai H."/>
        </authorList>
    </citation>
    <scope>NUCLEOTIDE SEQUENCE [LARGE SCALE GENOMIC DNA]</scope>
    <source>
        <strain evidence="3 4">TH019</strain>
    </source>
</reference>
<evidence type="ECO:0000313" key="4">
    <source>
        <dbReference type="Proteomes" id="UP000216361"/>
    </source>
</evidence>
<keyword evidence="4" id="KW-1185">Reference proteome</keyword>